<dbReference type="KEGG" id="achi:CDG60_16530"/>
<dbReference type="Pfam" id="PF16074">
    <property type="entry name" value="PilW"/>
    <property type="match status" value="1"/>
</dbReference>
<evidence type="ECO:0000256" key="1">
    <source>
        <dbReference type="SAM" id="Phobius"/>
    </source>
</evidence>
<sequence>MHQGWNLSANGEMRHYGDLPMKTIKIRAEQKGLTLVEMMIALAIGLVITAVAIQLFLTSQSSLAVQKAMGDMQDSGNFGLEYIARDIRKANLGALSAVADGNMAQGGVILSQNNVTKYLATAAGGTLGEGFDVGYMTRGNETALTTAANSWTGISNMGGNVSSDQLTIQFKAIQTLYSDEEFNAMKNRDTGLSEAEKATVVGYDCSGEKITLQNIADRTYIIQRYFLRRDNDGSDTEPNDPLSLACAAGRYSLQSIEAARTAESSSADKKTFSPVIVTGKLLGQGEIVLRRVDHFHVLLGVSEGGYAAPGNMRYLTVKGYNDLMANATAVKPQIRSVRLGFVVRAQNSSGKNIDLKDIEKFTVLDQEDLKLKTADTNYLRKVTTQTVAMRNALGEAE</sequence>
<evidence type="ECO:0000313" key="3">
    <source>
        <dbReference type="Proteomes" id="UP000263753"/>
    </source>
</evidence>
<dbReference type="Proteomes" id="UP000263753">
    <property type="component" value="Chromosome"/>
</dbReference>
<gene>
    <name evidence="2" type="ORF">CDG60_16530</name>
</gene>
<reference evidence="3" key="1">
    <citation type="submission" date="2018-09" db="EMBL/GenBank/DDBJ databases">
        <title>The complete genome of Acinetobacter sp. strain WCHAc010005.</title>
        <authorList>
            <person name="Hu Y."/>
            <person name="Long H."/>
            <person name="Feng Y."/>
            <person name="Zong Z."/>
        </authorList>
    </citation>
    <scope>NUCLEOTIDE SEQUENCE [LARGE SCALE GENOMIC DNA]</scope>
    <source>
        <strain evidence="3">WCHAc010005</strain>
    </source>
</reference>
<dbReference type="Pfam" id="PF07963">
    <property type="entry name" value="N_methyl"/>
    <property type="match status" value="1"/>
</dbReference>
<accession>A0A3B7LYL5</accession>
<dbReference type="PROSITE" id="PS00409">
    <property type="entry name" value="PROKAR_NTER_METHYL"/>
    <property type="match status" value="1"/>
</dbReference>
<evidence type="ECO:0000313" key="2">
    <source>
        <dbReference type="EMBL" id="AXY58020.1"/>
    </source>
</evidence>
<protein>
    <submittedName>
        <fullName evidence="2">Prepilin-type N-terminal cleavage/methylation domain-containing protein</fullName>
    </submittedName>
</protein>
<dbReference type="AlphaFoldDB" id="A0A3B7LYL5"/>
<keyword evidence="1" id="KW-0472">Membrane</keyword>
<proteinExistence type="predicted"/>
<feature type="transmembrane region" description="Helical" evidence="1">
    <location>
        <begin position="35"/>
        <end position="57"/>
    </location>
</feature>
<name>A0A3B7LYL5_9GAMM</name>
<dbReference type="InterPro" id="IPR032092">
    <property type="entry name" value="PilW"/>
</dbReference>
<keyword evidence="1" id="KW-1133">Transmembrane helix</keyword>
<keyword evidence="1" id="KW-0812">Transmembrane</keyword>
<dbReference type="NCBIfam" id="TIGR02532">
    <property type="entry name" value="IV_pilin_GFxxxE"/>
    <property type="match status" value="1"/>
</dbReference>
<dbReference type="GO" id="GO:0043683">
    <property type="term" value="P:type IV pilus assembly"/>
    <property type="evidence" value="ECO:0007669"/>
    <property type="project" value="InterPro"/>
</dbReference>
<dbReference type="EMBL" id="CP032134">
    <property type="protein sequence ID" value="AXY58020.1"/>
    <property type="molecule type" value="Genomic_DNA"/>
</dbReference>
<dbReference type="InterPro" id="IPR012902">
    <property type="entry name" value="N_methyl_site"/>
</dbReference>
<organism evidence="2 3">
    <name type="scientific">Acinetobacter chinensis</name>
    <dbReference type="NCBI Taxonomy" id="2004650"/>
    <lineage>
        <taxon>Bacteria</taxon>
        <taxon>Pseudomonadati</taxon>
        <taxon>Pseudomonadota</taxon>
        <taxon>Gammaproteobacteria</taxon>
        <taxon>Moraxellales</taxon>
        <taxon>Moraxellaceae</taxon>
        <taxon>Acinetobacter</taxon>
    </lineage>
</organism>